<reference evidence="1" key="2">
    <citation type="submission" date="2023-05" db="EMBL/GenBank/DDBJ databases">
        <authorList>
            <person name="Fouks B."/>
        </authorList>
    </citation>
    <scope>NUCLEOTIDE SEQUENCE</scope>
    <source>
        <strain evidence="1">Stay&amp;Tobe</strain>
        <tissue evidence="1">Testes</tissue>
    </source>
</reference>
<accession>A0AAD7Z9Z4</accession>
<feature type="non-terminal residue" evidence="1">
    <location>
        <position position="151"/>
    </location>
</feature>
<protein>
    <submittedName>
        <fullName evidence="1">Uncharacterized protein</fullName>
    </submittedName>
</protein>
<proteinExistence type="predicted"/>
<gene>
    <name evidence="1" type="ORF">L9F63_025563</name>
</gene>
<dbReference type="AlphaFoldDB" id="A0AAD7Z9Z4"/>
<evidence type="ECO:0000313" key="2">
    <source>
        <dbReference type="Proteomes" id="UP001233999"/>
    </source>
</evidence>
<keyword evidence="2" id="KW-1185">Reference proteome</keyword>
<dbReference type="Proteomes" id="UP001233999">
    <property type="component" value="Unassembled WGS sequence"/>
</dbReference>
<sequence length="151" mass="17610">IFRNVDVDSLQLVKRKFSDHSSRPYFFTVLLPYCTPEDIPEEARHFRRFMLTKDLDKFRFKKQGINMLKAMELAENDLSKSCNCAKLEINHNVGEDEDNNIAKECIYACIPQIIPYTNTSATRNITPILPVLPVEFFGRLYQIPLLRLLIL</sequence>
<organism evidence="1 2">
    <name type="scientific">Diploptera punctata</name>
    <name type="common">Pacific beetle cockroach</name>
    <dbReference type="NCBI Taxonomy" id="6984"/>
    <lineage>
        <taxon>Eukaryota</taxon>
        <taxon>Metazoa</taxon>
        <taxon>Ecdysozoa</taxon>
        <taxon>Arthropoda</taxon>
        <taxon>Hexapoda</taxon>
        <taxon>Insecta</taxon>
        <taxon>Pterygota</taxon>
        <taxon>Neoptera</taxon>
        <taxon>Polyneoptera</taxon>
        <taxon>Dictyoptera</taxon>
        <taxon>Blattodea</taxon>
        <taxon>Blaberoidea</taxon>
        <taxon>Blaberidae</taxon>
        <taxon>Diplopterinae</taxon>
        <taxon>Diploptera</taxon>
    </lineage>
</organism>
<reference evidence="1" key="1">
    <citation type="journal article" date="2023" name="IScience">
        <title>Live-bearing cockroach genome reveals convergent evolutionary mechanisms linked to viviparity in insects and beyond.</title>
        <authorList>
            <person name="Fouks B."/>
            <person name="Harrison M.C."/>
            <person name="Mikhailova A.A."/>
            <person name="Marchal E."/>
            <person name="English S."/>
            <person name="Carruthers M."/>
            <person name="Jennings E.C."/>
            <person name="Chiamaka E.L."/>
            <person name="Frigard R.A."/>
            <person name="Pippel M."/>
            <person name="Attardo G.M."/>
            <person name="Benoit J.B."/>
            <person name="Bornberg-Bauer E."/>
            <person name="Tobe S.S."/>
        </authorList>
    </citation>
    <scope>NUCLEOTIDE SEQUENCE</scope>
    <source>
        <strain evidence="1">Stay&amp;Tobe</strain>
    </source>
</reference>
<dbReference type="EMBL" id="JASPKZ010009715">
    <property type="protein sequence ID" value="KAJ9576540.1"/>
    <property type="molecule type" value="Genomic_DNA"/>
</dbReference>
<name>A0AAD7Z9Z4_DIPPU</name>
<comment type="caution">
    <text evidence="1">The sequence shown here is derived from an EMBL/GenBank/DDBJ whole genome shotgun (WGS) entry which is preliminary data.</text>
</comment>
<evidence type="ECO:0000313" key="1">
    <source>
        <dbReference type="EMBL" id="KAJ9576540.1"/>
    </source>
</evidence>
<feature type="non-terminal residue" evidence="1">
    <location>
        <position position="1"/>
    </location>
</feature>